<feature type="domain" description="Putative auto-transporter adhesin head GIN" evidence="2">
    <location>
        <begin position="39"/>
        <end position="220"/>
    </location>
</feature>
<sequence length="237" mass="25048">MMRKIIAIVCAIPVFLAGCSSECIQDSGKRVFKGTVEKNFDQIKVTGAIKLVLKQDSSYAIKIGADSNVVNLVRTDVSSGELRVKLDDGIYCGTDSVVVSVGIGELKKLNTVGAVKVVGDGRIYATDVDLKLEGASDVSLDLSASKLVTRIDGVGKLALTGQTGVHNLTAKGTSTINAFDFVAGIYDINIDGTGKANINVLNDLKIRTSGSSEVYYKGNPKKVDEKKSGATKLEKVN</sequence>
<feature type="compositionally biased region" description="Basic and acidic residues" evidence="1">
    <location>
        <begin position="221"/>
        <end position="237"/>
    </location>
</feature>
<feature type="region of interest" description="Disordered" evidence="1">
    <location>
        <begin position="217"/>
        <end position="237"/>
    </location>
</feature>
<organism evidence="3 4">
    <name type="scientific">Pedobacter ginsengisoli</name>
    <dbReference type="NCBI Taxonomy" id="363852"/>
    <lineage>
        <taxon>Bacteria</taxon>
        <taxon>Pseudomonadati</taxon>
        <taxon>Bacteroidota</taxon>
        <taxon>Sphingobacteriia</taxon>
        <taxon>Sphingobacteriales</taxon>
        <taxon>Sphingobacteriaceae</taxon>
        <taxon>Pedobacter</taxon>
    </lineage>
</organism>
<dbReference type="InterPro" id="IPR021255">
    <property type="entry name" value="DUF2807"/>
</dbReference>
<evidence type="ECO:0000313" key="3">
    <source>
        <dbReference type="EMBL" id="ATP59191.1"/>
    </source>
</evidence>
<dbReference type="Pfam" id="PF10988">
    <property type="entry name" value="DUF2807"/>
    <property type="match status" value="1"/>
</dbReference>
<name>A0A2D1UCA2_9SPHI</name>
<evidence type="ECO:0000313" key="4">
    <source>
        <dbReference type="Proteomes" id="UP000223749"/>
    </source>
</evidence>
<reference evidence="3 4" key="1">
    <citation type="submission" date="2017-10" db="EMBL/GenBank/DDBJ databases">
        <title>Whole genome of Pedobacter ginsengisoli T01R-27 isolated from tomato rhizosphere.</title>
        <authorList>
            <person name="Weon H.-Y."/>
            <person name="Lee S.A."/>
            <person name="Sang M.K."/>
            <person name="Song J."/>
        </authorList>
    </citation>
    <scope>NUCLEOTIDE SEQUENCE [LARGE SCALE GENOMIC DNA]</scope>
    <source>
        <strain evidence="3 4">T01R-27</strain>
    </source>
</reference>
<dbReference type="KEGG" id="pgs:CPT03_09370"/>
<dbReference type="Gene3D" id="2.160.20.120">
    <property type="match status" value="1"/>
</dbReference>
<evidence type="ECO:0000256" key="1">
    <source>
        <dbReference type="SAM" id="MobiDB-lite"/>
    </source>
</evidence>
<dbReference type="Proteomes" id="UP000223749">
    <property type="component" value="Chromosome"/>
</dbReference>
<protein>
    <submittedName>
        <fullName evidence="3">DUF2807 domain-containing protein</fullName>
    </submittedName>
</protein>
<keyword evidence="4" id="KW-1185">Reference proteome</keyword>
<dbReference type="PROSITE" id="PS51257">
    <property type="entry name" value="PROKAR_LIPOPROTEIN"/>
    <property type="match status" value="1"/>
</dbReference>
<gene>
    <name evidence="3" type="ORF">CPT03_09370</name>
</gene>
<evidence type="ECO:0000259" key="2">
    <source>
        <dbReference type="Pfam" id="PF10988"/>
    </source>
</evidence>
<proteinExistence type="predicted"/>
<dbReference type="PANTHER" id="PTHR39200">
    <property type="entry name" value="HYPOTHETICAL EXPORTED PROTEIN"/>
    <property type="match status" value="1"/>
</dbReference>
<dbReference type="PANTHER" id="PTHR39200:SF1">
    <property type="entry name" value="AUTO-TRANSPORTER ADHESIN HEAD GIN DOMAIN-CONTAINING PROTEIN-RELATED"/>
    <property type="match status" value="1"/>
</dbReference>
<accession>A0A2D1UCA2</accession>
<dbReference type="OrthoDB" id="5585143at2"/>
<dbReference type="EMBL" id="CP024091">
    <property type="protein sequence ID" value="ATP59191.1"/>
    <property type="molecule type" value="Genomic_DNA"/>
</dbReference>
<dbReference type="AlphaFoldDB" id="A0A2D1UCA2"/>